<proteinExistence type="predicted"/>
<name>A0ABC8JQE0_ERUVS</name>
<gene>
    <name evidence="2" type="ORF">ERUC_LOCUS14211</name>
</gene>
<evidence type="ECO:0000259" key="1">
    <source>
        <dbReference type="SMART" id="SM00256"/>
    </source>
</evidence>
<comment type="caution">
    <text evidence="2">The sequence shown here is derived from an EMBL/GenBank/DDBJ whole genome shotgun (WGS) entry which is preliminary data.</text>
</comment>
<dbReference type="Gene3D" id="1.20.1280.50">
    <property type="match status" value="1"/>
</dbReference>
<dbReference type="EMBL" id="CAKOAT010132488">
    <property type="protein sequence ID" value="CAH8337194.1"/>
    <property type="molecule type" value="Genomic_DNA"/>
</dbReference>
<evidence type="ECO:0000313" key="2">
    <source>
        <dbReference type="EMBL" id="CAH8337194.1"/>
    </source>
</evidence>
<dbReference type="SMART" id="SM00256">
    <property type="entry name" value="FBOX"/>
    <property type="match status" value="1"/>
</dbReference>
<dbReference type="SUPFAM" id="SSF81383">
    <property type="entry name" value="F-box domain"/>
    <property type="match status" value="1"/>
</dbReference>
<dbReference type="Pfam" id="PF00646">
    <property type="entry name" value="F-box"/>
    <property type="match status" value="1"/>
</dbReference>
<accession>A0ABC8JQE0</accession>
<dbReference type="Proteomes" id="UP001642260">
    <property type="component" value="Unassembled WGS sequence"/>
</dbReference>
<dbReference type="InterPro" id="IPR051304">
    <property type="entry name" value="SCF_F-box_domain"/>
</dbReference>
<keyword evidence="3" id="KW-1185">Reference proteome</keyword>
<protein>
    <recommendedName>
        <fullName evidence="1">F-box domain-containing protein</fullName>
    </recommendedName>
</protein>
<organism evidence="2 3">
    <name type="scientific">Eruca vesicaria subsp. sativa</name>
    <name type="common">Garden rocket</name>
    <name type="synonym">Eruca sativa</name>
    <dbReference type="NCBI Taxonomy" id="29727"/>
    <lineage>
        <taxon>Eukaryota</taxon>
        <taxon>Viridiplantae</taxon>
        <taxon>Streptophyta</taxon>
        <taxon>Embryophyta</taxon>
        <taxon>Tracheophyta</taxon>
        <taxon>Spermatophyta</taxon>
        <taxon>Magnoliopsida</taxon>
        <taxon>eudicotyledons</taxon>
        <taxon>Gunneridae</taxon>
        <taxon>Pentapetalae</taxon>
        <taxon>rosids</taxon>
        <taxon>malvids</taxon>
        <taxon>Brassicales</taxon>
        <taxon>Brassicaceae</taxon>
        <taxon>Brassiceae</taxon>
        <taxon>Eruca</taxon>
    </lineage>
</organism>
<dbReference type="PANTHER" id="PTHR47123">
    <property type="entry name" value="F-BOX PROTEIN SKIP23"/>
    <property type="match status" value="1"/>
</dbReference>
<dbReference type="Pfam" id="PF03478">
    <property type="entry name" value="Beta-prop_KIB1-4"/>
    <property type="match status" value="1"/>
</dbReference>
<dbReference type="PANTHER" id="PTHR47123:SF24">
    <property type="entry name" value="LOW PROTEIN: F-BOX_KELCH-REPEAT PROTEIN"/>
    <property type="match status" value="1"/>
</dbReference>
<dbReference type="InterPro" id="IPR005174">
    <property type="entry name" value="KIB1-4_b-propeller"/>
</dbReference>
<reference evidence="2 3" key="1">
    <citation type="submission" date="2022-03" db="EMBL/GenBank/DDBJ databases">
        <authorList>
            <person name="Macdonald S."/>
            <person name="Ahmed S."/>
            <person name="Newling K."/>
        </authorList>
    </citation>
    <scope>NUCLEOTIDE SEQUENCE [LARGE SCALE GENOMIC DNA]</scope>
</reference>
<sequence length="378" mass="42583">MTDWSLLPEDLLHVISMHLDNSFQLVHARSVCRSWRSTFPLPSCLLRQSYVLPTFGFDDLPDESNVLCTLTKVPLFFFRVRAPPVDSSSAYVYFLGGVGQDDSEYHTALPSHSLCSVKMNMEESDPTFTNMLDCQILSLGLQYRITGPTPKLWARSSHKSVAFLPLNMESGRDEFVVLIGYSHELFVLKSAEMRWVRLNGISHGPCGNLVTFRGRFYAAFRNGDVFVIDPYSLEETPMMPSPALKSLKYVVPCGDDELFLVELVIPHKLTEVSQVTLRVTRLNEKAGQWVVVRDLGDRLLFIGHLGYFSCSAKELPDGCGVSGNSILLTHPEKNVSYTYIYGVHTGSAEDDLDCWRSTQENRLMISNRPLVVALEVER</sequence>
<feature type="domain" description="F-box" evidence="1">
    <location>
        <begin position="7"/>
        <end position="48"/>
    </location>
</feature>
<evidence type="ECO:0000313" key="3">
    <source>
        <dbReference type="Proteomes" id="UP001642260"/>
    </source>
</evidence>
<dbReference type="InterPro" id="IPR001810">
    <property type="entry name" value="F-box_dom"/>
</dbReference>
<dbReference type="InterPro" id="IPR036047">
    <property type="entry name" value="F-box-like_dom_sf"/>
</dbReference>
<dbReference type="AlphaFoldDB" id="A0ABC8JQE0"/>